<dbReference type="Proteomes" id="UP001501509">
    <property type="component" value="Unassembled WGS sequence"/>
</dbReference>
<feature type="region of interest" description="Disordered" evidence="5">
    <location>
        <begin position="238"/>
        <end position="265"/>
    </location>
</feature>
<evidence type="ECO:0000313" key="8">
    <source>
        <dbReference type="Proteomes" id="UP001501509"/>
    </source>
</evidence>
<dbReference type="PANTHER" id="PTHR30055:SF234">
    <property type="entry name" value="HTH-TYPE TRANSCRIPTIONAL REGULATOR BETI"/>
    <property type="match status" value="1"/>
</dbReference>
<evidence type="ECO:0000313" key="7">
    <source>
        <dbReference type="EMBL" id="GAA2597104.1"/>
    </source>
</evidence>
<proteinExistence type="predicted"/>
<keyword evidence="8" id="KW-1185">Reference proteome</keyword>
<evidence type="ECO:0000259" key="6">
    <source>
        <dbReference type="PROSITE" id="PS50977"/>
    </source>
</evidence>
<evidence type="ECO:0000256" key="2">
    <source>
        <dbReference type="ARBA" id="ARBA00023125"/>
    </source>
</evidence>
<dbReference type="InterPro" id="IPR054126">
    <property type="entry name" value="CprB_TetR_C"/>
</dbReference>
<dbReference type="NCBIfam" id="NF041196">
    <property type="entry name" value="ScbR_bind_reg"/>
    <property type="match status" value="1"/>
</dbReference>
<evidence type="ECO:0000256" key="5">
    <source>
        <dbReference type="SAM" id="MobiDB-lite"/>
    </source>
</evidence>
<reference evidence="7 8" key="1">
    <citation type="journal article" date="2019" name="Int. J. Syst. Evol. Microbiol.">
        <title>The Global Catalogue of Microorganisms (GCM) 10K type strain sequencing project: providing services to taxonomists for standard genome sequencing and annotation.</title>
        <authorList>
            <consortium name="The Broad Institute Genomics Platform"/>
            <consortium name="The Broad Institute Genome Sequencing Center for Infectious Disease"/>
            <person name="Wu L."/>
            <person name="Ma J."/>
        </authorList>
    </citation>
    <scope>NUCLEOTIDE SEQUENCE [LARGE SCALE GENOMIC DNA]</scope>
    <source>
        <strain evidence="7 8">JCM 6833</strain>
    </source>
</reference>
<feature type="DNA-binding region" description="H-T-H motif" evidence="4">
    <location>
        <begin position="33"/>
        <end position="52"/>
    </location>
</feature>
<dbReference type="SUPFAM" id="SSF46689">
    <property type="entry name" value="Homeodomain-like"/>
    <property type="match status" value="1"/>
</dbReference>
<name>A0ABN3PRM6_9ACTN</name>
<dbReference type="EMBL" id="BAAATD010000004">
    <property type="protein sequence ID" value="GAA2597104.1"/>
    <property type="molecule type" value="Genomic_DNA"/>
</dbReference>
<dbReference type="InterPro" id="IPR001647">
    <property type="entry name" value="HTH_TetR"/>
</dbReference>
<evidence type="ECO:0000256" key="1">
    <source>
        <dbReference type="ARBA" id="ARBA00023015"/>
    </source>
</evidence>
<keyword evidence="3" id="KW-0804">Transcription</keyword>
<feature type="domain" description="HTH tetR-type" evidence="6">
    <location>
        <begin position="10"/>
        <end position="70"/>
    </location>
</feature>
<evidence type="ECO:0000256" key="3">
    <source>
        <dbReference type="ARBA" id="ARBA00023163"/>
    </source>
</evidence>
<comment type="caution">
    <text evidence="7">The sequence shown here is derived from an EMBL/GenBank/DDBJ whole genome shotgun (WGS) entry which is preliminary data.</text>
</comment>
<sequence length="265" mass="28854">MGRTKQERADQTRRALLHAAAETFEARGYHGTSLQDIVTGRGVSKGALYFHFPSKKDLAVAILEEQHALWPRLLTDLRGRERNALRLLLELLMEAAGNIRDDVVARAGTRLACEKDQIGTAVPALFTGWVEIVEGLLIEAHNQGDLRPDVAPRIVAEFLVAGFAGLQRMRTIKGLDGDIHPHLTAMLEHLLPGLVKAEKMAEVLAALNAIGHRTLRNSSDVLPVSLLERKPRDAARLLSADHSKGPAALGGDGIPGSGRHERSRV</sequence>
<dbReference type="InterPro" id="IPR047923">
    <property type="entry name" value="ArpA-like"/>
</dbReference>
<dbReference type="InterPro" id="IPR050109">
    <property type="entry name" value="HTH-type_TetR-like_transc_reg"/>
</dbReference>
<dbReference type="Gene3D" id="1.10.357.10">
    <property type="entry name" value="Tetracycline Repressor, domain 2"/>
    <property type="match status" value="1"/>
</dbReference>
<dbReference type="InterPro" id="IPR009057">
    <property type="entry name" value="Homeodomain-like_sf"/>
</dbReference>
<dbReference type="Pfam" id="PF21935">
    <property type="entry name" value="TetR_C_45"/>
    <property type="match status" value="1"/>
</dbReference>
<dbReference type="SUPFAM" id="SSF48498">
    <property type="entry name" value="Tetracyclin repressor-like, C-terminal domain"/>
    <property type="match status" value="1"/>
</dbReference>
<dbReference type="Pfam" id="PF00440">
    <property type="entry name" value="TetR_N"/>
    <property type="match status" value="1"/>
</dbReference>
<dbReference type="RefSeq" id="WP_344541829.1">
    <property type="nucleotide sequence ID" value="NZ_BAAATD010000004.1"/>
</dbReference>
<dbReference type="PRINTS" id="PR00455">
    <property type="entry name" value="HTHTETR"/>
</dbReference>
<accession>A0ABN3PRM6</accession>
<dbReference type="PROSITE" id="PS50977">
    <property type="entry name" value="HTH_TETR_2"/>
    <property type="match status" value="1"/>
</dbReference>
<keyword evidence="2 4" id="KW-0238">DNA-binding</keyword>
<keyword evidence="1" id="KW-0805">Transcription regulation</keyword>
<protein>
    <recommendedName>
        <fullName evidence="6">HTH tetR-type domain-containing protein</fullName>
    </recommendedName>
</protein>
<evidence type="ECO:0000256" key="4">
    <source>
        <dbReference type="PROSITE-ProRule" id="PRU00335"/>
    </source>
</evidence>
<dbReference type="PROSITE" id="PS01081">
    <property type="entry name" value="HTH_TETR_1"/>
    <property type="match status" value="1"/>
</dbReference>
<dbReference type="InterPro" id="IPR036271">
    <property type="entry name" value="Tet_transcr_reg_TetR-rel_C_sf"/>
</dbReference>
<dbReference type="PANTHER" id="PTHR30055">
    <property type="entry name" value="HTH-TYPE TRANSCRIPTIONAL REGULATOR RUTR"/>
    <property type="match status" value="1"/>
</dbReference>
<organism evidence="7 8">
    <name type="scientific">Actinomadura fulvescens</name>
    <dbReference type="NCBI Taxonomy" id="46160"/>
    <lineage>
        <taxon>Bacteria</taxon>
        <taxon>Bacillati</taxon>
        <taxon>Actinomycetota</taxon>
        <taxon>Actinomycetes</taxon>
        <taxon>Streptosporangiales</taxon>
        <taxon>Thermomonosporaceae</taxon>
        <taxon>Actinomadura</taxon>
    </lineage>
</organism>
<gene>
    <name evidence="7" type="ORF">GCM10010411_33270</name>
</gene>
<dbReference type="InterPro" id="IPR023772">
    <property type="entry name" value="DNA-bd_HTH_TetR-type_CS"/>
</dbReference>